<keyword evidence="3" id="KW-0464">Manganese</keyword>
<dbReference type="GO" id="GO:0046872">
    <property type="term" value="F:metal ion binding"/>
    <property type="evidence" value="ECO:0007669"/>
    <property type="project" value="UniProtKB-KW"/>
</dbReference>
<dbReference type="InterPro" id="IPR047129">
    <property type="entry name" value="PPA2-like"/>
</dbReference>
<dbReference type="OrthoDB" id="10248296at2759"/>
<evidence type="ECO:0000256" key="1">
    <source>
        <dbReference type="ARBA" id="ARBA00022723"/>
    </source>
</evidence>
<sequence>LVGDIHGQFFDVLEMLRISGAPPLVNYLFLGDYVDRGAHSVECICLLFLYKILYPHRVHLIRGNHEARTVTSAYGFRDEVGTKYGTEGGAVYRCISDAFDFLPLAATIDNAIFAVHGGLSPQAHVIDQIMAIPRFEEPPHDCTFGDLLWSDPSPTGARGFDLNGRGVGVTFGSAIVQKFMYMNNMRHMVRAHQMCVRGYQTQFNDLLSTVWSAPNYMGRFNNAACVLEVDDGLNRVYNIFRQGAKEYLTQPELESVMTRLPRAGEAPTLYGGMVSDYPLESQDTDPSLSLSSDGEEDALGIGAGVSILRNGKE</sequence>
<dbReference type="EC" id="3.1.3.16" evidence="4"/>
<organism evidence="6 7">
    <name type="scientific">Kipferlia bialata</name>
    <dbReference type="NCBI Taxonomy" id="797122"/>
    <lineage>
        <taxon>Eukaryota</taxon>
        <taxon>Metamonada</taxon>
        <taxon>Carpediemonas-like organisms</taxon>
        <taxon>Kipferlia</taxon>
    </lineage>
</organism>
<comment type="catalytic activity">
    <reaction evidence="4">
        <text>O-phospho-L-threonyl-[protein] + H2O = L-threonyl-[protein] + phosphate</text>
        <dbReference type="Rhea" id="RHEA:47004"/>
        <dbReference type="Rhea" id="RHEA-COMP:11060"/>
        <dbReference type="Rhea" id="RHEA-COMP:11605"/>
        <dbReference type="ChEBI" id="CHEBI:15377"/>
        <dbReference type="ChEBI" id="CHEBI:30013"/>
        <dbReference type="ChEBI" id="CHEBI:43474"/>
        <dbReference type="ChEBI" id="CHEBI:61977"/>
        <dbReference type="EC" id="3.1.3.16"/>
    </reaction>
</comment>
<comment type="similarity">
    <text evidence="4">Belongs to the PPP phosphatase family.</text>
</comment>
<dbReference type="InterPro" id="IPR004843">
    <property type="entry name" value="Calcineurin-like_PHP"/>
</dbReference>
<reference evidence="6 7" key="1">
    <citation type="journal article" date="2018" name="PLoS ONE">
        <title>The draft genome of Kipferlia bialata reveals reductive genome evolution in fornicate parasites.</title>
        <authorList>
            <person name="Tanifuji G."/>
            <person name="Takabayashi S."/>
            <person name="Kume K."/>
            <person name="Takagi M."/>
            <person name="Nakayama T."/>
            <person name="Kamikawa R."/>
            <person name="Inagaki Y."/>
            <person name="Hashimoto T."/>
        </authorList>
    </citation>
    <scope>NUCLEOTIDE SEQUENCE [LARGE SCALE GENOMIC DNA]</scope>
    <source>
        <strain evidence="6">NY0173</strain>
    </source>
</reference>
<dbReference type="PANTHER" id="PTHR45619">
    <property type="entry name" value="SERINE/THREONINE-PROTEIN PHOSPHATASE PP2A-RELATED"/>
    <property type="match status" value="1"/>
</dbReference>
<gene>
    <name evidence="6" type="ORF">KIPB_003915</name>
</gene>
<accession>A0A9K3CT57</accession>
<evidence type="ECO:0000256" key="3">
    <source>
        <dbReference type="ARBA" id="ARBA00023211"/>
    </source>
</evidence>
<dbReference type="SUPFAM" id="SSF56300">
    <property type="entry name" value="Metallo-dependent phosphatases"/>
    <property type="match status" value="1"/>
</dbReference>
<evidence type="ECO:0000256" key="2">
    <source>
        <dbReference type="ARBA" id="ARBA00022801"/>
    </source>
</evidence>
<dbReference type="InterPro" id="IPR006186">
    <property type="entry name" value="Ser/Thr-sp_prot-phosphatase"/>
</dbReference>
<dbReference type="AlphaFoldDB" id="A0A9K3CT57"/>
<protein>
    <recommendedName>
        <fullName evidence="4">Serine/threonine-protein phosphatase</fullName>
        <ecNumber evidence="4">3.1.3.16</ecNumber>
    </recommendedName>
</protein>
<dbReference type="Proteomes" id="UP000265618">
    <property type="component" value="Unassembled WGS sequence"/>
</dbReference>
<feature type="non-terminal residue" evidence="6">
    <location>
        <position position="1"/>
    </location>
</feature>
<dbReference type="Pfam" id="PF00149">
    <property type="entry name" value="Metallophos"/>
    <property type="match status" value="1"/>
</dbReference>
<evidence type="ECO:0000256" key="4">
    <source>
        <dbReference type="RuleBase" id="RU004273"/>
    </source>
</evidence>
<dbReference type="PROSITE" id="PS00125">
    <property type="entry name" value="SER_THR_PHOSPHATASE"/>
    <property type="match status" value="1"/>
</dbReference>
<dbReference type="Gene3D" id="3.60.21.10">
    <property type="match status" value="1"/>
</dbReference>
<dbReference type="InterPro" id="IPR029052">
    <property type="entry name" value="Metallo-depent_PP-like"/>
</dbReference>
<comment type="caution">
    <text evidence="6">The sequence shown here is derived from an EMBL/GenBank/DDBJ whole genome shotgun (WGS) entry which is preliminary data.</text>
</comment>
<keyword evidence="2 4" id="KW-0378">Hydrolase</keyword>
<dbReference type="PRINTS" id="PR00114">
    <property type="entry name" value="STPHPHTASE"/>
</dbReference>
<dbReference type="EMBL" id="BDIP01000793">
    <property type="protein sequence ID" value="GIQ82726.1"/>
    <property type="molecule type" value="Genomic_DNA"/>
</dbReference>
<dbReference type="SMART" id="SM00156">
    <property type="entry name" value="PP2Ac"/>
    <property type="match status" value="1"/>
</dbReference>
<evidence type="ECO:0000313" key="7">
    <source>
        <dbReference type="Proteomes" id="UP000265618"/>
    </source>
</evidence>
<dbReference type="GO" id="GO:0004722">
    <property type="term" value="F:protein serine/threonine phosphatase activity"/>
    <property type="evidence" value="ECO:0007669"/>
    <property type="project" value="UniProtKB-EC"/>
</dbReference>
<feature type="domain" description="Serine/threonine specific protein phosphatases" evidence="5">
    <location>
        <begin position="61"/>
        <end position="66"/>
    </location>
</feature>
<evidence type="ECO:0000259" key="5">
    <source>
        <dbReference type="PROSITE" id="PS00125"/>
    </source>
</evidence>
<keyword evidence="1" id="KW-0479">Metal-binding</keyword>
<name>A0A9K3CT57_9EUKA</name>
<keyword evidence="7" id="KW-1185">Reference proteome</keyword>
<evidence type="ECO:0000313" key="6">
    <source>
        <dbReference type="EMBL" id="GIQ82726.1"/>
    </source>
</evidence>
<proteinExistence type="inferred from homology"/>